<dbReference type="EMBL" id="PVTF01000008">
    <property type="protein sequence ID" value="PRY38707.1"/>
    <property type="molecule type" value="Genomic_DNA"/>
</dbReference>
<dbReference type="Pfam" id="PF00501">
    <property type="entry name" value="AMP-binding"/>
    <property type="match status" value="1"/>
</dbReference>
<dbReference type="Proteomes" id="UP000239494">
    <property type="component" value="Unassembled WGS sequence"/>
</dbReference>
<gene>
    <name evidence="3" type="ORF">CLV43_108107</name>
</gene>
<dbReference type="Gene3D" id="3.40.50.12780">
    <property type="entry name" value="N-terminal domain of ligase-like"/>
    <property type="match status" value="1"/>
</dbReference>
<keyword evidence="4" id="KW-1185">Reference proteome</keyword>
<keyword evidence="3" id="KW-0436">Ligase</keyword>
<feature type="domain" description="AMP-binding enzyme C-terminal" evidence="2">
    <location>
        <begin position="414"/>
        <end position="489"/>
    </location>
</feature>
<dbReference type="InterPro" id="IPR042099">
    <property type="entry name" value="ANL_N_sf"/>
</dbReference>
<reference evidence="3 4" key="1">
    <citation type="submission" date="2018-03" db="EMBL/GenBank/DDBJ databases">
        <title>Genomic Encyclopedia of Archaeal and Bacterial Type Strains, Phase II (KMG-II): from individual species to whole genera.</title>
        <authorList>
            <person name="Goeker M."/>
        </authorList>
    </citation>
    <scope>NUCLEOTIDE SEQUENCE [LARGE SCALE GENOMIC DNA]</scope>
    <source>
        <strain evidence="3 4">DSM 44720</strain>
    </source>
</reference>
<dbReference type="AlphaFoldDB" id="A0A2T0SZ76"/>
<feature type="domain" description="AMP-dependent synthetase/ligase" evidence="1">
    <location>
        <begin position="14"/>
        <end position="364"/>
    </location>
</feature>
<dbReference type="CDD" id="cd17631">
    <property type="entry name" value="FACL_FadD13-like"/>
    <property type="match status" value="1"/>
</dbReference>
<proteinExistence type="predicted"/>
<evidence type="ECO:0000313" key="3">
    <source>
        <dbReference type="EMBL" id="PRY38707.1"/>
    </source>
</evidence>
<dbReference type="GO" id="GO:0016877">
    <property type="term" value="F:ligase activity, forming carbon-sulfur bonds"/>
    <property type="evidence" value="ECO:0007669"/>
    <property type="project" value="UniProtKB-ARBA"/>
</dbReference>
<dbReference type="Pfam" id="PF13193">
    <property type="entry name" value="AMP-binding_C"/>
    <property type="match status" value="1"/>
</dbReference>
<evidence type="ECO:0000313" key="4">
    <source>
        <dbReference type="Proteomes" id="UP000239494"/>
    </source>
</evidence>
<dbReference type="InterPro" id="IPR020845">
    <property type="entry name" value="AMP-binding_CS"/>
</dbReference>
<dbReference type="OrthoDB" id="9803968at2"/>
<evidence type="ECO:0000259" key="2">
    <source>
        <dbReference type="Pfam" id="PF13193"/>
    </source>
</evidence>
<dbReference type="InterPro" id="IPR045851">
    <property type="entry name" value="AMP-bd_C_sf"/>
</dbReference>
<protein>
    <submittedName>
        <fullName evidence="3">Acyl-CoA synthetase (AMP-forming)/AMP-acid ligase II</fullName>
    </submittedName>
</protein>
<dbReference type="InterPro" id="IPR000873">
    <property type="entry name" value="AMP-dep_synth/lig_dom"/>
</dbReference>
<dbReference type="InterPro" id="IPR025110">
    <property type="entry name" value="AMP-bd_C"/>
</dbReference>
<dbReference type="InterPro" id="IPR050237">
    <property type="entry name" value="ATP-dep_AMP-bd_enzyme"/>
</dbReference>
<dbReference type="PANTHER" id="PTHR43767">
    <property type="entry name" value="LONG-CHAIN-FATTY-ACID--COA LIGASE"/>
    <property type="match status" value="1"/>
</dbReference>
<sequence length="502" mass="53751">MSLTAYLDKGASLGRDAPCLTMDGVSLSYGDVQDLSHSVARALARAGVRAGDKVGILSGNDPKAFACVFGVARRGAVWCPINPRNAAGENRELLELFDCVALLHAPAYADLVAEIAPTLPLLTTVVPLDDLDAWLTGDPVDYDPSPPDDTVMIVGTGGTTGRPKGVQLTDRNLETMTALTLMAYPFDPRPVYLAMAPLTHAAGVLCFPVMAMGGEVVVMPAPDLGSFLDLVERHRVTHTFLPPTLVYMLLAHERLSTTDLTSLRCFWYGAAPMSPARLEQALTAIGPVMAQLFGQSEAPMMVSMLAPADHFLPDGTIAHTRLASAGRPGPLVTVAIMDDEGTLLPTGSRGEIVVRGSLVMRGYYKNAAATEEASRFGWHHTGDIGYLDDDGYLYVVDRAKDMIITGGFNVYSAEVEQALMAHPSVRDCGVVGLPDEKWGERVVAVVQPHPDTTADPEELAAFVKQRIGSVKTPKQIHIWPDLPRSTVGKVLKTAIKSTLRSG</sequence>
<name>A0A2T0SZ76_9PSEU</name>
<dbReference type="SUPFAM" id="SSF56801">
    <property type="entry name" value="Acetyl-CoA synthetase-like"/>
    <property type="match status" value="1"/>
</dbReference>
<dbReference type="Gene3D" id="3.30.300.30">
    <property type="match status" value="1"/>
</dbReference>
<dbReference type="PANTHER" id="PTHR43767:SF7">
    <property type="entry name" value="MEDIUM_LONG-CHAIN-FATTY-ACID--COA LIGASE FADD8"/>
    <property type="match status" value="1"/>
</dbReference>
<dbReference type="PROSITE" id="PS00455">
    <property type="entry name" value="AMP_BINDING"/>
    <property type="match status" value="1"/>
</dbReference>
<accession>A0A2T0SZ76</accession>
<dbReference type="RefSeq" id="WP_106190001.1">
    <property type="nucleotide sequence ID" value="NZ_PVTF01000008.1"/>
</dbReference>
<organism evidence="3 4">
    <name type="scientific">Umezawaea tangerina</name>
    <dbReference type="NCBI Taxonomy" id="84725"/>
    <lineage>
        <taxon>Bacteria</taxon>
        <taxon>Bacillati</taxon>
        <taxon>Actinomycetota</taxon>
        <taxon>Actinomycetes</taxon>
        <taxon>Pseudonocardiales</taxon>
        <taxon>Pseudonocardiaceae</taxon>
        <taxon>Umezawaea</taxon>
    </lineage>
</organism>
<comment type="caution">
    <text evidence="3">The sequence shown here is derived from an EMBL/GenBank/DDBJ whole genome shotgun (WGS) entry which is preliminary data.</text>
</comment>
<evidence type="ECO:0000259" key="1">
    <source>
        <dbReference type="Pfam" id="PF00501"/>
    </source>
</evidence>